<dbReference type="EMBL" id="QXFV01003368">
    <property type="protein sequence ID" value="KAE8977401.1"/>
    <property type="molecule type" value="Genomic_DNA"/>
</dbReference>
<evidence type="ECO:0000313" key="2">
    <source>
        <dbReference type="Proteomes" id="UP000429607"/>
    </source>
</evidence>
<evidence type="ECO:0008006" key="3">
    <source>
        <dbReference type="Google" id="ProtNLM"/>
    </source>
</evidence>
<dbReference type="AlphaFoldDB" id="A0A6A3I5I6"/>
<dbReference type="PANTHER" id="PTHR32100">
    <property type="entry name" value="OMEGA-6 FATTY ACID DESATURASE, CHLOROPLASTIC"/>
    <property type="match status" value="1"/>
</dbReference>
<dbReference type="InterPro" id="IPR012171">
    <property type="entry name" value="Fatty_acid_desaturase"/>
</dbReference>
<accession>A0A6A3I5I6</accession>
<reference evidence="1 2" key="1">
    <citation type="submission" date="2018-09" db="EMBL/GenBank/DDBJ databases">
        <title>Genomic investigation of the strawberry pathogen Phytophthora fragariae indicates pathogenicity is determined by transcriptional variation in three key races.</title>
        <authorList>
            <person name="Adams T.M."/>
            <person name="Armitage A.D."/>
            <person name="Sobczyk M.K."/>
            <person name="Bates H.J."/>
            <person name="Dunwell J.M."/>
            <person name="Nellist C.F."/>
            <person name="Harrison R.J."/>
        </authorList>
    </citation>
    <scope>NUCLEOTIDE SEQUENCE [LARGE SCALE GENOMIC DNA]</scope>
    <source>
        <strain evidence="1 2">SCRP249</strain>
    </source>
</reference>
<protein>
    <recommendedName>
        <fullName evidence="3">Fatty acid desaturase domain-containing protein</fullName>
    </recommendedName>
</protein>
<organism evidence="1 2">
    <name type="scientific">Phytophthora rubi</name>
    <dbReference type="NCBI Taxonomy" id="129364"/>
    <lineage>
        <taxon>Eukaryota</taxon>
        <taxon>Sar</taxon>
        <taxon>Stramenopiles</taxon>
        <taxon>Oomycota</taxon>
        <taxon>Peronosporomycetes</taxon>
        <taxon>Peronosporales</taxon>
        <taxon>Peronosporaceae</taxon>
        <taxon>Phytophthora</taxon>
    </lineage>
</organism>
<dbReference type="Proteomes" id="UP000429607">
    <property type="component" value="Unassembled WGS sequence"/>
</dbReference>
<evidence type="ECO:0000313" key="1">
    <source>
        <dbReference type="EMBL" id="KAE8977401.1"/>
    </source>
</evidence>
<dbReference type="GO" id="GO:0016491">
    <property type="term" value="F:oxidoreductase activity"/>
    <property type="evidence" value="ECO:0007669"/>
    <property type="project" value="InterPro"/>
</dbReference>
<proteinExistence type="predicted"/>
<name>A0A6A3I5I6_9STRA</name>
<sequence>MAILNPEADSAATLATGSEAKQRQLAEAGYKHVEGAPAPLNVLTCAALFYAASLIDRTGAAAEVVNNLIGLVLHSALLVPYHSWRLSYRKHHSNTGSCENDEVFVPVTRSVLPSSWNETREDSPLYQLYRIAFMLVVGWMPGYLFFNATGPTKYWGKSRSHFNPNSASTPSRRLRSATPMIVLSDIFLVRLESSSSNSKTSCTSPGRLTIQTSLGVRAFVCGNCSASDTYVRSQYLHNQMVDEYR</sequence>
<gene>
    <name evidence="1" type="ORF">PR001_g25140</name>
</gene>
<comment type="caution">
    <text evidence="1">The sequence shown here is derived from an EMBL/GenBank/DDBJ whole genome shotgun (WGS) entry which is preliminary data.</text>
</comment>